<sequence length="455" mass="52106">MSQLLFIQPKRASALFQNIGTLLLLLLAFPFNLTVVLSAWFVNLFRKPFQKKVIAKNPKKILITGGKMTKALQLARCFHGAGHTVFLVETHKYWLSGHRFSNAVKGFYTIPAPKKDQEGFFHGLLEIVKREDIDVFIPVTSPVESYYCSLAKPLLLPHCEVIHFDTNITEILDNKFSFVDQARQLGLSVPKSFLITKPEQVLEFDFATDGSQYILKSIPYDSVHRLDLTKLPMNSQSELEEFVKGLPISEDQPWIMQEFIRGQEYCTHSTVRKGKIRLHCCSESSPFQVNYEQIENPEILAWVQTFVEALNLTGQVSFDFIQAPDGKVYPLECNPRIHSAITMFYNHPGVADAYLTDSQNDNEPPITPLAESKPTYWLYHELWRLSEVNSGEKLQAWIRKITQGTDAIFQVNDPLPFLMVHHWQIPLLVLDNLRKLKGWIRIDFNIGKLVELGGD</sequence>
<keyword evidence="1" id="KW-0472">Membrane</keyword>
<evidence type="ECO:0000256" key="1">
    <source>
        <dbReference type="SAM" id="Phobius"/>
    </source>
</evidence>
<dbReference type="Gene3D" id="3.30.470.20">
    <property type="entry name" value="ATP-grasp fold, B domain"/>
    <property type="match status" value="1"/>
</dbReference>
<dbReference type="Proteomes" id="UP000017127">
    <property type="component" value="Unassembled WGS sequence"/>
</dbReference>
<dbReference type="AlphaFoldDB" id="U7QFH7"/>
<keyword evidence="3" id="KW-1185">Reference proteome</keyword>
<evidence type="ECO:0000313" key="3">
    <source>
        <dbReference type="Proteomes" id="UP000017127"/>
    </source>
</evidence>
<keyword evidence="1" id="KW-1133">Transmembrane helix</keyword>
<gene>
    <name evidence="2" type="ORF">M595_4833</name>
</gene>
<dbReference type="OrthoDB" id="40611at2"/>
<keyword evidence="1" id="KW-0812">Transmembrane</keyword>
<dbReference type="NCBIfam" id="NF005315">
    <property type="entry name" value="PRK06849.1"/>
    <property type="match status" value="1"/>
</dbReference>
<accession>U7QFH7</accession>
<dbReference type="Gene3D" id="3.40.50.20">
    <property type="match status" value="1"/>
</dbReference>
<evidence type="ECO:0000313" key="2">
    <source>
        <dbReference type="EMBL" id="ERT05196.1"/>
    </source>
</evidence>
<protein>
    <submittedName>
        <fullName evidence="2">ATP-grasp domain protein</fullName>
    </submittedName>
</protein>
<dbReference type="EMBL" id="AUZM01000064">
    <property type="protein sequence ID" value="ERT05196.1"/>
    <property type="molecule type" value="Genomic_DNA"/>
</dbReference>
<comment type="caution">
    <text evidence="2">The sequence shown here is derived from an EMBL/GenBank/DDBJ whole genome shotgun (WGS) entry which is preliminary data.</text>
</comment>
<dbReference type="PATRIC" id="fig|1348334.3.peg.4660"/>
<dbReference type="RefSeq" id="WP_023068529.1">
    <property type="nucleotide sequence ID" value="NZ_AUZM01000064.1"/>
</dbReference>
<feature type="transmembrane region" description="Helical" evidence="1">
    <location>
        <begin position="21"/>
        <end position="42"/>
    </location>
</feature>
<name>U7QFH7_9CYAN</name>
<dbReference type="SUPFAM" id="SSF56059">
    <property type="entry name" value="Glutathione synthetase ATP-binding domain-like"/>
    <property type="match status" value="1"/>
</dbReference>
<organism evidence="2 3">
    <name type="scientific">Lyngbya aestuarii BL J</name>
    <dbReference type="NCBI Taxonomy" id="1348334"/>
    <lineage>
        <taxon>Bacteria</taxon>
        <taxon>Bacillati</taxon>
        <taxon>Cyanobacteriota</taxon>
        <taxon>Cyanophyceae</taxon>
        <taxon>Oscillatoriophycideae</taxon>
        <taxon>Oscillatoriales</taxon>
        <taxon>Microcoleaceae</taxon>
        <taxon>Lyngbya</taxon>
    </lineage>
</organism>
<reference evidence="2 3" key="1">
    <citation type="journal article" date="2013" name="Front. Microbiol.">
        <title>Comparative genomic analyses of the cyanobacterium, Lyngbya aestuarii BL J, a powerful hydrogen producer.</title>
        <authorList>
            <person name="Kothari A."/>
            <person name="Vaughn M."/>
            <person name="Garcia-Pichel F."/>
        </authorList>
    </citation>
    <scope>NUCLEOTIDE SEQUENCE [LARGE SCALE GENOMIC DNA]</scope>
    <source>
        <strain evidence="2 3">BL J</strain>
    </source>
</reference>
<proteinExistence type="predicted"/>